<name>A0A8S5TTK1_9CAUD</name>
<accession>A0A8S5TTK1</accession>
<organism evidence="1">
    <name type="scientific">Siphoviridae sp. ct5jB2</name>
    <dbReference type="NCBI Taxonomy" id="2825337"/>
    <lineage>
        <taxon>Viruses</taxon>
        <taxon>Duplodnaviria</taxon>
        <taxon>Heunggongvirae</taxon>
        <taxon>Uroviricota</taxon>
        <taxon>Caudoviricetes</taxon>
    </lineage>
</organism>
<dbReference type="EMBL" id="BK015927">
    <property type="protein sequence ID" value="DAF85540.1"/>
    <property type="molecule type" value="Genomic_DNA"/>
</dbReference>
<proteinExistence type="predicted"/>
<evidence type="ECO:0000313" key="1">
    <source>
        <dbReference type="EMBL" id="DAF85540.1"/>
    </source>
</evidence>
<protein>
    <submittedName>
        <fullName evidence="1">Uncharacterized protein</fullName>
    </submittedName>
</protein>
<reference evidence="1" key="1">
    <citation type="journal article" date="2021" name="Proc. Natl. Acad. Sci. U.S.A.">
        <title>A Catalog of Tens of Thousands of Viruses from Human Metagenomes Reveals Hidden Associations with Chronic Diseases.</title>
        <authorList>
            <person name="Tisza M.J."/>
            <person name="Buck C.B."/>
        </authorList>
    </citation>
    <scope>NUCLEOTIDE SEQUENCE</scope>
    <source>
        <strain evidence="1">Ct5jB2</strain>
    </source>
</reference>
<sequence length="623" mass="72577">MLRKPALQYPHAEVVNPNEEVDFQCELQSSGKIAKARLMIDDNNYEYYFDNFDVQNLQENNYSSLVTYPIKNNIPTYKIYKSDNNRTSNETTFSFAAGEMYTWKMRIYEDDTKSNYVPSSWIGKGTVMETYQYDSNSHAPIGISTSEIIGNKIIRINPHTQMYFKDSMGIGTALYEKFWTRYDDNTRYYIKVGNKFTEIKNYYYFLPKHDKGVGYAGGKVTHVNKDSDLDSYGDPKFGYALIDEKFNVSVGDTYTIYCNYIDTDQYYFDTNTPPKINLYENFTSVNGENVTREINLSENTQLTPLSLSYSNFRITGEYSQAEGVTVSHYSFLLEERETETKYSTVAYSNNIYSTIINWQYDRFISGNEYRLTLSLTDSAGFTSEKVIYLSTEYNSISYPTNLKIEPYRKHNSLIVDFSELHSITETEKIKDGHRFIAYNENTDKVDTTLEIPNNSCHVDKGNYLVYDLIDGEKDLSFGTNTVYTTFRVDTDYTGRIFEVTDDNGIMTTLDWDGIYFRIYVGTEDNNGVRLEPYSPYENWNNKTTEEKEQAINEALMKEETDYSIPYLYMDGQINYGDSLYYHTETPISEQTWLVIVDTEGKRAYFKNMSDKNSEFVERKWGTY</sequence>